<keyword evidence="1" id="KW-0418">Kinase</keyword>
<accession>A0A2A7MIY3</accession>
<dbReference type="SUPFAM" id="SSF109604">
    <property type="entry name" value="HD-domain/PDEase-like"/>
    <property type="match status" value="1"/>
</dbReference>
<keyword evidence="2" id="KW-1185">Reference proteome</keyword>
<evidence type="ECO:0000313" key="2">
    <source>
        <dbReference type="Proteomes" id="UP000220840"/>
    </source>
</evidence>
<dbReference type="Gene3D" id="1.10.3210.10">
    <property type="entry name" value="Hypothetical protein af1432"/>
    <property type="match status" value="1"/>
</dbReference>
<proteinExistence type="predicted"/>
<gene>
    <name evidence="1" type="ORF">CQ394_04960</name>
</gene>
<comment type="caution">
    <text evidence="1">The sequence shown here is derived from an EMBL/GenBank/DDBJ whole genome shotgun (WGS) entry which is preliminary data.</text>
</comment>
<sequence length="144" mass="16871">MIIRAMNLVDIYFKDKKDKGGNPYTEHLIYVMQNVETTEEKVVALLHDIMEDTDITEKEISDVGIQKVYIDAVKILTKKSCESYDQYINRIIKSKNQLAINVKIVDLEHNMNLDRLKIITSKDMVRNHKYKQAYNKLLPLKKVL</sequence>
<dbReference type="RefSeq" id="WP_058295241.1">
    <property type="nucleotide sequence ID" value="NZ_CAMRXJ010000099.1"/>
</dbReference>
<reference evidence="1 2" key="1">
    <citation type="submission" date="2017-10" db="EMBL/GenBank/DDBJ databases">
        <title>Effective Description of Clostridium neonatale sp. nov. linked to necrotizing enterocolitis in neonates and a clarification of species assignable to the genus Clostridium (Prazmowski 1880) emend. Lawson and Rainey 2016.</title>
        <authorList>
            <person name="Bernard K."/>
            <person name="Burdz T."/>
            <person name="Wiebe D."/>
            <person name="Balcewich B."/>
            <person name="Alfa M."/>
            <person name="Bernier A.-M."/>
        </authorList>
    </citation>
    <scope>NUCLEOTIDE SEQUENCE [LARGE SCALE GENOMIC DNA]</scope>
    <source>
        <strain evidence="1 2">LCDC99A005</strain>
    </source>
</reference>
<dbReference type="AlphaFoldDB" id="A0A2A7MIY3"/>
<name>A0A2A7MIY3_9CLOT</name>
<organism evidence="1 2">
    <name type="scientific">Clostridium neonatale</name>
    <dbReference type="NCBI Taxonomy" id="137838"/>
    <lineage>
        <taxon>Bacteria</taxon>
        <taxon>Bacillati</taxon>
        <taxon>Bacillota</taxon>
        <taxon>Clostridia</taxon>
        <taxon>Eubacteriales</taxon>
        <taxon>Clostridiaceae</taxon>
        <taxon>Clostridium</taxon>
    </lineage>
</organism>
<dbReference type="EMBL" id="PDCJ01000001">
    <property type="protein sequence ID" value="PEG31078.1"/>
    <property type="molecule type" value="Genomic_DNA"/>
</dbReference>
<dbReference type="STRING" id="137838.GCA_001458595_02458"/>
<dbReference type="OrthoDB" id="9802385at2"/>
<protein>
    <submittedName>
        <fullName evidence="1">GTP pyrophosphokinase</fullName>
    </submittedName>
</protein>
<keyword evidence="1" id="KW-0808">Transferase</keyword>
<evidence type="ECO:0000313" key="1">
    <source>
        <dbReference type="EMBL" id="PEG31078.1"/>
    </source>
</evidence>
<dbReference type="GO" id="GO:0016301">
    <property type="term" value="F:kinase activity"/>
    <property type="evidence" value="ECO:0007669"/>
    <property type="project" value="UniProtKB-KW"/>
</dbReference>
<dbReference type="Proteomes" id="UP000220840">
    <property type="component" value="Unassembled WGS sequence"/>
</dbReference>